<evidence type="ECO:0000313" key="6">
    <source>
        <dbReference type="Proteomes" id="UP001177023"/>
    </source>
</evidence>
<dbReference type="CDD" id="cd00048">
    <property type="entry name" value="DSRM_SF"/>
    <property type="match status" value="1"/>
</dbReference>
<reference evidence="5" key="1">
    <citation type="submission" date="2023-06" db="EMBL/GenBank/DDBJ databases">
        <authorList>
            <person name="Delattre M."/>
        </authorList>
    </citation>
    <scope>NUCLEOTIDE SEQUENCE</scope>
    <source>
        <strain evidence="5">AF72</strain>
    </source>
</reference>
<feature type="domain" description="A to I editase" evidence="4">
    <location>
        <begin position="579"/>
        <end position="866"/>
    </location>
</feature>
<dbReference type="GO" id="GO:0006396">
    <property type="term" value="P:RNA processing"/>
    <property type="evidence" value="ECO:0007669"/>
    <property type="project" value="InterPro"/>
</dbReference>
<feature type="region of interest" description="Disordered" evidence="2">
    <location>
        <begin position="102"/>
        <end position="124"/>
    </location>
</feature>
<dbReference type="Proteomes" id="UP001177023">
    <property type="component" value="Unassembled WGS sequence"/>
</dbReference>
<feature type="compositionally biased region" description="Basic and acidic residues" evidence="2">
    <location>
        <begin position="201"/>
        <end position="221"/>
    </location>
</feature>
<dbReference type="GO" id="GO:0005737">
    <property type="term" value="C:cytoplasm"/>
    <property type="evidence" value="ECO:0007669"/>
    <property type="project" value="TreeGrafter"/>
</dbReference>
<dbReference type="PANTHER" id="PTHR10910">
    <property type="entry name" value="EUKARYOTE SPECIFIC DSRNA BINDING PROTEIN"/>
    <property type="match status" value="1"/>
</dbReference>
<dbReference type="Gene3D" id="3.30.160.20">
    <property type="match status" value="2"/>
</dbReference>
<sequence length="871" mass="97324">MDFNNPYSGYQYGWGNVQPPLQQTKDQLNAQYNSAFAVGDTSKLATGPFGVGVPQQNKPLGGYWAQPQSNKPAQNAQMSNYTPMGGFAGPSPFSKAGLGFPKKSNNWQDKKRQSAVKKPYDPTGKSPAMLLHELFKNVQERCEPVDAKPPGQIPKMYRAIVTVEGGEYIGEGNNKKYAKQKAAEAVLKALRPDIQISPWEDTEKPAAPKQEPPKKKAKMSEEATTGVTTKANQKENAGNRVPPMESALSLVDLLRKMCLDHPGFEEIKMEHTNITEGDQAKVPPNKHKFRFTLSFPNQNKSFVTEGYGKTNPKDMAVREALTTLFGVSDTEIQTIVKRSLVPKLAQMNALQVLYHVTASMNREATFTVLEKEKEDVTKFQPGPTGYYAELMITDKSNPDQKNKITGAPAASKMEAKLNAAKKANLEVFDIDMDNLSTKPVVPVPATQKLHLLLTKLHRGKMPTMVYEDLPSETPGNIPNFRVKIKINDKEEFFGVGKSKKSAKNDAAHQALKGIFKFDYDETLNNDPAPCLGTSKRCYEIAEFTKREYFQMCGFYGLGRCSDMAAFYLINEKDEKRLLSIGSCMQSTIEPGLLKSADGHVLVHMQSIVLARRSMIKYFMTELERHEADPESCIFMKTEAGTFRLKPNLRVIMYSTFAPDIRFASPNSPNPSLAVYGKDGPERAPEDQQTIEQAVADGPLRVHCVADKLFKWCHLGLQGALLSNVLEPIQLSSVYFGSIGQYEDAELRHAFYSRIGASVTDDTVVETSKSTIVPTFTQPHVWTRNIEHIETLDLKTGRTIRGTPSRLSKAELFESFIRQYPELNSHTYLELKQRSENYQTMKGHFRNKLAEVGLGHWQQKPESIDDFKAVSA</sequence>
<dbReference type="GO" id="GO:0006382">
    <property type="term" value="P:adenosine to inosine editing"/>
    <property type="evidence" value="ECO:0007669"/>
    <property type="project" value="TreeGrafter"/>
</dbReference>
<evidence type="ECO:0000256" key="2">
    <source>
        <dbReference type="SAM" id="MobiDB-lite"/>
    </source>
</evidence>
<feature type="domain" description="DRBM" evidence="3">
    <location>
        <begin position="444"/>
        <end position="516"/>
    </location>
</feature>
<dbReference type="SUPFAM" id="SSF54768">
    <property type="entry name" value="dsRNA-binding domain-like"/>
    <property type="match status" value="2"/>
</dbReference>
<comment type="caution">
    <text evidence="5">The sequence shown here is derived from an EMBL/GenBank/DDBJ whole genome shotgun (WGS) entry which is preliminary data.</text>
</comment>
<name>A0AA36CYH3_9BILA</name>
<dbReference type="GO" id="GO:0003726">
    <property type="term" value="F:double-stranded RNA adenosine deaminase activity"/>
    <property type="evidence" value="ECO:0007669"/>
    <property type="project" value="TreeGrafter"/>
</dbReference>
<dbReference type="PROSITE" id="PS50137">
    <property type="entry name" value="DS_RBD"/>
    <property type="match status" value="2"/>
</dbReference>
<dbReference type="SMART" id="SM00552">
    <property type="entry name" value="ADEAMc"/>
    <property type="match status" value="1"/>
</dbReference>
<dbReference type="GO" id="GO:0003725">
    <property type="term" value="F:double-stranded RNA binding"/>
    <property type="evidence" value="ECO:0007669"/>
    <property type="project" value="TreeGrafter"/>
</dbReference>
<dbReference type="PROSITE" id="PS50141">
    <property type="entry name" value="A_DEAMIN_EDITASE"/>
    <property type="match status" value="1"/>
</dbReference>
<evidence type="ECO:0000256" key="1">
    <source>
        <dbReference type="PROSITE-ProRule" id="PRU00266"/>
    </source>
</evidence>
<evidence type="ECO:0000259" key="3">
    <source>
        <dbReference type="PROSITE" id="PS50137"/>
    </source>
</evidence>
<dbReference type="GO" id="GO:0005730">
    <property type="term" value="C:nucleolus"/>
    <property type="evidence" value="ECO:0007669"/>
    <property type="project" value="TreeGrafter"/>
</dbReference>
<feature type="non-terminal residue" evidence="5">
    <location>
        <position position="1"/>
    </location>
</feature>
<dbReference type="GO" id="GO:0008251">
    <property type="term" value="F:tRNA-specific adenosine deaminase activity"/>
    <property type="evidence" value="ECO:0007669"/>
    <property type="project" value="TreeGrafter"/>
</dbReference>
<dbReference type="PANTHER" id="PTHR10910:SF144">
    <property type="entry name" value="A TO I EDITASE DOMAIN-CONTAINING PROTEIN-RELATED"/>
    <property type="match status" value="1"/>
</dbReference>
<dbReference type="Pfam" id="PF02137">
    <property type="entry name" value="A_deamin"/>
    <property type="match status" value="1"/>
</dbReference>
<dbReference type="AlphaFoldDB" id="A0AA36CYH3"/>
<evidence type="ECO:0000313" key="5">
    <source>
        <dbReference type="EMBL" id="CAJ0577695.1"/>
    </source>
</evidence>
<dbReference type="InterPro" id="IPR002466">
    <property type="entry name" value="A_deamin"/>
</dbReference>
<organism evidence="5 6">
    <name type="scientific">Mesorhabditis spiculigera</name>
    <dbReference type="NCBI Taxonomy" id="96644"/>
    <lineage>
        <taxon>Eukaryota</taxon>
        <taxon>Metazoa</taxon>
        <taxon>Ecdysozoa</taxon>
        <taxon>Nematoda</taxon>
        <taxon>Chromadorea</taxon>
        <taxon>Rhabditida</taxon>
        <taxon>Rhabditina</taxon>
        <taxon>Rhabditomorpha</taxon>
        <taxon>Rhabditoidea</taxon>
        <taxon>Rhabditidae</taxon>
        <taxon>Mesorhabditinae</taxon>
        <taxon>Mesorhabditis</taxon>
    </lineage>
</organism>
<feature type="region of interest" description="Disordered" evidence="2">
    <location>
        <begin position="196"/>
        <end position="241"/>
    </location>
</feature>
<gene>
    <name evidence="5" type="ORF">MSPICULIGERA_LOCUS15963</name>
</gene>
<dbReference type="SMART" id="SM00358">
    <property type="entry name" value="DSRM"/>
    <property type="match status" value="3"/>
</dbReference>
<feature type="compositionally biased region" description="Polar residues" evidence="2">
    <location>
        <begin position="222"/>
        <end position="236"/>
    </location>
</feature>
<accession>A0AA36CYH3</accession>
<proteinExistence type="predicted"/>
<dbReference type="InterPro" id="IPR014720">
    <property type="entry name" value="dsRBD_dom"/>
</dbReference>
<dbReference type="Pfam" id="PF00035">
    <property type="entry name" value="dsrm"/>
    <property type="match status" value="2"/>
</dbReference>
<keyword evidence="1" id="KW-0694">RNA-binding</keyword>
<evidence type="ECO:0000259" key="4">
    <source>
        <dbReference type="PROSITE" id="PS50141"/>
    </source>
</evidence>
<feature type="domain" description="DRBM" evidence="3">
    <location>
        <begin position="161"/>
        <end position="192"/>
    </location>
</feature>
<dbReference type="EMBL" id="CATQJA010002651">
    <property type="protein sequence ID" value="CAJ0577695.1"/>
    <property type="molecule type" value="Genomic_DNA"/>
</dbReference>
<protein>
    <submittedName>
        <fullName evidence="5">Uncharacterized protein</fullName>
    </submittedName>
</protein>
<keyword evidence="6" id="KW-1185">Reference proteome</keyword>